<keyword evidence="3" id="KW-1185">Reference proteome</keyword>
<evidence type="ECO:0000313" key="2">
    <source>
        <dbReference type="EMBL" id="MBE5040386.1"/>
    </source>
</evidence>
<sequence>MSKRRIFFSKTGMGKYISHLDLLRCFARTIQRSGLPVVYSQGFNPHQKMTFALPLPVGVTSECETVDIVFEDTVSDAEIRQKLNQNLPVDLYVLAVETPVHAAAEITAAEYRMVFTTATEVTKRQIQEFFGQTEVWTVKKTKRKGEKKINILDYVHAWEVLIAEEGEFTLRVVLDAGGERNLKPEILAKAIENYFLPLRIEEKEMHRCKIFCNNKDGTREVFA</sequence>
<dbReference type="AlphaFoldDB" id="A0A9D5M1G3"/>
<dbReference type="EMBL" id="JADCKB010000015">
    <property type="protein sequence ID" value="MBE5040386.1"/>
    <property type="molecule type" value="Genomic_DNA"/>
</dbReference>
<organism evidence="2 3">
    <name type="scientific">Ructibacterium gallinarum</name>
    <dbReference type="NCBI Taxonomy" id="2779355"/>
    <lineage>
        <taxon>Bacteria</taxon>
        <taxon>Bacillati</taxon>
        <taxon>Bacillota</taxon>
        <taxon>Clostridia</taxon>
        <taxon>Eubacteriales</taxon>
        <taxon>Oscillospiraceae</taxon>
        <taxon>Ructibacterium</taxon>
    </lineage>
</organism>
<protein>
    <submittedName>
        <fullName evidence="2">DUF2344 domain-containing protein</fullName>
    </submittedName>
</protein>
<dbReference type="RefSeq" id="WP_226392939.1">
    <property type="nucleotide sequence ID" value="NZ_JADCKB010000015.1"/>
</dbReference>
<dbReference type="NCBIfam" id="TIGR03936">
    <property type="entry name" value="sam_1_link_chp"/>
    <property type="match status" value="1"/>
</dbReference>
<dbReference type="Pfam" id="PF10105">
    <property type="entry name" value="DUF2344"/>
    <property type="match status" value="1"/>
</dbReference>
<gene>
    <name evidence="2" type="ORF">INF28_07910</name>
</gene>
<reference evidence="2" key="1">
    <citation type="submission" date="2020-10" db="EMBL/GenBank/DDBJ databases">
        <title>ChiBAC.</title>
        <authorList>
            <person name="Zenner C."/>
            <person name="Hitch T.C.A."/>
            <person name="Clavel T."/>
        </authorList>
    </citation>
    <scope>NUCLEOTIDE SEQUENCE</scope>
    <source>
        <strain evidence="2">DSM 107454</strain>
    </source>
</reference>
<proteinExistence type="predicted"/>
<dbReference type="Proteomes" id="UP000806542">
    <property type="component" value="Unassembled WGS sequence"/>
</dbReference>
<name>A0A9D5M1G3_9FIRM</name>
<feature type="domain" description="DUF2344" evidence="1">
    <location>
        <begin position="5"/>
        <end position="184"/>
    </location>
</feature>
<evidence type="ECO:0000313" key="3">
    <source>
        <dbReference type="Proteomes" id="UP000806542"/>
    </source>
</evidence>
<evidence type="ECO:0000259" key="1">
    <source>
        <dbReference type="Pfam" id="PF10105"/>
    </source>
</evidence>
<dbReference type="InterPro" id="IPR018768">
    <property type="entry name" value="DUF2344"/>
</dbReference>
<accession>A0A9D5M1G3</accession>
<comment type="caution">
    <text evidence="2">The sequence shown here is derived from an EMBL/GenBank/DDBJ whole genome shotgun (WGS) entry which is preliminary data.</text>
</comment>